<feature type="transmembrane region" description="Helical" evidence="1">
    <location>
        <begin position="16"/>
        <end position="34"/>
    </location>
</feature>
<name>A0A9E8NAJ1_9BACT</name>
<evidence type="ECO:0000313" key="2">
    <source>
        <dbReference type="EMBL" id="WAC13045.1"/>
    </source>
</evidence>
<evidence type="ECO:0000313" key="3">
    <source>
        <dbReference type="Proteomes" id="UP001164653"/>
    </source>
</evidence>
<reference evidence="2" key="1">
    <citation type="submission" date="2022-11" db="EMBL/GenBank/DDBJ databases">
        <title>Dyadobacter pollutisoli sp. nov., isolated from plastic dumped soil.</title>
        <authorList>
            <person name="Kim J.M."/>
            <person name="Kim K.R."/>
            <person name="Lee J.K."/>
            <person name="Hao L."/>
            <person name="Jeon C.O."/>
        </authorList>
    </citation>
    <scope>NUCLEOTIDE SEQUENCE</scope>
    <source>
        <strain evidence="2">U1</strain>
    </source>
</reference>
<keyword evidence="1" id="KW-0472">Membrane</keyword>
<dbReference type="KEGG" id="dpf:ON006_03575"/>
<accession>A0A9E8NAJ1</accession>
<keyword evidence="1" id="KW-1133">Transmembrane helix</keyword>
<protein>
    <submittedName>
        <fullName evidence="2">Uncharacterized protein</fullName>
    </submittedName>
</protein>
<gene>
    <name evidence="2" type="ORF">ON006_03575</name>
</gene>
<dbReference type="Proteomes" id="UP001164653">
    <property type="component" value="Chromosome"/>
</dbReference>
<dbReference type="RefSeq" id="WP_244823937.1">
    <property type="nucleotide sequence ID" value="NZ_CP112998.1"/>
</dbReference>
<organism evidence="2 3">
    <name type="scientific">Dyadobacter pollutisoli</name>
    <dbReference type="NCBI Taxonomy" id="2910158"/>
    <lineage>
        <taxon>Bacteria</taxon>
        <taxon>Pseudomonadati</taxon>
        <taxon>Bacteroidota</taxon>
        <taxon>Cytophagia</taxon>
        <taxon>Cytophagales</taxon>
        <taxon>Spirosomataceae</taxon>
        <taxon>Dyadobacter</taxon>
    </lineage>
</organism>
<dbReference type="EMBL" id="CP112998">
    <property type="protein sequence ID" value="WAC13045.1"/>
    <property type="molecule type" value="Genomic_DNA"/>
</dbReference>
<evidence type="ECO:0000256" key="1">
    <source>
        <dbReference type="SAM" id="Phobius"/>
    </source>
</evidence>
<proteinExistence type="predicted"/>
<dbReference type="AlphaFoldDB" id="A0A9E8NAJ1"/>
<sequence length="67" mass="7629">MPISEIWGSGISILDYKYILLVKVLACLALVWVVSKYSIYITGLLQFWITHSFFNAIEAVEGATRYL</sequence>
<keyword evidence="1" id="KW-0812">Transmembrane</keyword>
<keyword evidence="3" id="KW-1185">Reference proteome</keyword>